<gene>
    <name evidence="1" type="ORF">DPMN_020555</name>
</gene>
<reference evidence="1" key="1">
    <citation type="journal article" date="2019" name="bioRxiv">
        <title>The Genome of the Zebra Mussel, Dreissena polymorpha: A Resource for Invasive Species Research.</title>
        <authorList>
            <person name="McCartney M.A."/>
            <person name="Auch B."/>
            <person name="Kono T."/>
            <person name="Mallez S."/>
            <person name="Zhang Y."/>
            <person name="Obille A."/>
            <person name="Becker A."/>
            <person name="Abrahante J.E."/>
            <person name="Garbe J."/>
            <person name="Badalamenti J.P."/>
            <person name="Herman A."/>
            <person name="Mangelson H."/>
            <person name="Liachko I."/>
            <person name="Sullivan S."/>
            <person name="Sone E.D."/>
            <person name="Koren S."/>
            <person name="Silverstein K.A.T."/>
            <person name="Beckman K.B."/>
            <person name="Gohl D.M."/>
        </authorList>
    </citation>
    <scope>NUCLEOTIDE SEQUENCE</scope>
    <source>
        <strain evidence="1">Duluth1</strain>
        <tissue evidence="1">Whole animal</tissue>
    </source>
</reference>
<reference evidence="1" key="2">
    <citation type="submission" date="2020-11" db="EMBL/GenBank/DDBJ databases">
        <authorList>
            <person name="McCartney M.A."/>
            <person name="Auch B."/>
            <person name="Kono T."/>
            <person name="Mallez S."/>
            <person name="Becker A."/>
            <person name="Gohl D.M."/>
            <person name="Silverstein K.A.T."/>
            <person name="Koren S."/>
            <person name="Bechman K.B."/>
            <person name="Herman A."/>
            <person name="Abrahante J.E."/>
            <person name="Garbe J."/>
        </authorList>
    </citation>
    <scope>NUCLEOTIDE SEQUENCE</scope>
    <source>
        <strain evidence="1">Duluth1</strain>
        <tissue evidence="1">Whole animal</tissue>
    </source>
</reference>
<dbReference type="Proteomes" id="UP000828390">
    <property type="component" value="Unassembled WGS sequence"/>
</dbReference>
<comment type="caution">
    <text evidence="1">The sequence shown here is derived from an EMBL/GenBank/DDBJ whole genome shotgun (WGS) entry which is preliminary data.</text>
</comment>
<sequence length="280" mass="32304">MSDEFIVFVNSFHTADVTYFHGIVHRSSRQEEDRLEHTHYLTRARTVDLVTVVTIADDINLRVWARSRDKKRTTDRQARTLAPIERIETCSTGPPGCVVRDRQCGRGLTEQSGVYDVGRLEYRAIRELVRQRVLFRSLLIVACNANMRFYEADNRSVVMEIYDKFYLFDLEKMDVSIVFPGRVVDTRVCILTKRKQLLVASRFGKNVKRYNITNGCIDAIIKTGHKKEIYQVVVNDPGTLAAVTVVFGPVLLMDLVTHSRVYEISNSTFRRCERIFTSQN</sequence>
<proteinExistence type="predicted"/>
<evidence type="ECO:0000313" key="1">
    <source>
        <dbReference type="EMBL" id="KAH3896379.1"/>
    </source>
</evidence>
<dbReference type="InterPro" id="IPR011044">
    <property type="entry name" value="Quino_amine_DH_bsu"/>
</dbReference>
<organism evidence="1 2">
    <name type="scientific">Dreissena polymorpha</name>
    <name type="common">Zebra mussel</name>
    <name type="synonym">Mytilus polymorpha</name>
    <dbReference type="NCBI Taxonomy" id="45954"/>
    <lineage>
        <taxon>Eukaryota</taxon>
        <taxon>Metazoa</taxon>
        <taxon>Spiralia</taxon>
        <taxon>Lophotrochozoa</taxon>
        <taxon>Mollusca</taxon>
        <taxon>Bivalvia</taxon>
        <taxon>Autobranchia</taxon>
        <taxon>Heteroconchia</taxon>
        <taxon>Euheterodonta</taxon>
        <taxon>Imparidentia</taxon>
        <taxon>Neoheterodontei</taxon>
        <taxon>Myida</taxon>
        <taxon>Dreissenoidea</taxon>
        <taxon>Dreissenidae</taxon>
        <taxon>Dreissena</taxon>
    </lineage>
</organism>
<dbReference type="SUPFAM" id="SSF50969">
    <property type="entry name" value="YVTN repeat-like/Quinoprotein amine dehydrogenase"/>
    <property type="match status" value="1"/>
</dbReference>
<evidence type="ECO:0000313" key="2">
    <source>
        <dbReference type="Proteomes" id="UP000828390"/>
    </source>
</evidence>
<accession>A0A9D4NMC8</accession>
<protein>
    <submittedName>
        <fullName evidence="1">Uncharacterized protein</fullName>
    </submittedName>
</protein>
<dbReference type="EMBL" id="JAIWYP010000001">
    <property type="protein sequence ID" value="KAH3896379.1"/>
    <property type="molecule type" value="Genomic_DNA"/>
</dbReference>
<name>A0A9D4NMC8_DREPO</name>
<keyword evidence="2" id="KW-1185">Reference proteome</keyword>
<dbReference type="AlphaFoldDB" id="A0A9D4NMC8"/>